<keyword evidence="5 7" id="KW-1133">Transmembrane helix</keyword>
<dbReference type="STRING" id="443610.VE25_06765"/>
<evidence type="ECO:0000259" key="8">
    <source>
        <dbReference type="PROSITE" id="PS50928"/>
    </source>
</evidence>
<dbReference type="GO" id="GO:0055085">
    <property type="term" value="P:transmembrane transport"/>
    <property type="evidence" value="ECO:0007669"/>
    <property type="project" value="InterPro"/>
</dbReference>
<dbReference type="GO" id="GO:0005886">
    <property type="term" value="C:plasma membrane"/>
    <property type="evidence" value="ECO:0007669"/>
    <property type="project" value="UniProtKB-SubCell"/>
</dbReference>
<dbReference type="EMBL" id="JZEX01000061">
    <property type="protein sequence ID" value="KKB12610.1"/>
    <property type="molecule type" value="Genomic_DNA"/>
</dbReference>
<evidence type="ECO:0000256" key="3">
    <source>
        <dbReference type="ARBA" id="ARBA00022475"/>
    </source>
</evidence>
<keyword evidence="3" id="KW-1003">Cell membrane</keyword>
<feature type="transmembrane region" description="Helical" evidence="7">
    <location>
        <begin position="21"/>
        <end position="43"/>
    </location>
</feature>
<feature type="transmembrane region" description="Helical" evidence="7">
    <location>
        <begin position="252"/>
        <end position="274"/>
    </location>
</feature>
<keyword evidence="10" id="KW-1185">Reference proteome</keyword>
<dbReference type="PANTHER" id="PTHR43744:SF6">
    <property type="entry name" value="ABC TRANSPORTER PERMEASE PROTEIN YESQ-RELATED"/>
    <property type="match status" value="1"/>
</dbReference>
<dbReference type="Gene3D" id="1.10.3720.10">
    <property type="entry name" value="MetI-like"/>
    <property type="match status" value="1"/>
</dbReference>
<dbReference type="PROSITE" id="PS50928">
    <property type="entry name" value="ABC_TM1"/>
    <property type="match status" value="1"/>
</dbReference>
<dbReference type="InterPro" id="IPR000515">
    <property type="entry name" value="MetI-like"/>
</dbReference>
<sequence>MSIATYAPLPRRKAPISLPRIVTYAVLIGGAAIMIYPLLWMLMSSIKSDQEIFSNPAALPNDIDLSNYFTGWFATNPSFTQYYINSFMICLGAVIGNVLACSLTAYAFARLEFPFKRTLFTIMLLTLMLPSHVLLIPQYVMFARLGWVNTYLPLIVPKFLATDAFFIFLMVQFIRRIPRELDEAATIDGCSTFRIFTSIIFPLLQPALITTIIFTFIWTYNDFFSQLIYLTSPESLTVPVGLRTLVDSSGGAYGQLLAMSALSLIPTFVVFLIFQRRLVEGIATSGLKG</sequence>
<dbReference type="OrthoDB" id="7942317at2"/>
<feature type="domain" description="ABC transmembrane type-1" evidence="8">
    <location>
        <begin position="83"/>
        <end position="274"/>
    </location>
</feature>
<feature type="transmembrane region" description="Helical" evidence="7">
    <location>
        <begin position="82"/>
        <end position="108"/>
    </location>
</feature>
<keyword evidence="6 7" id="KW-0472">Membrane</keyword>
<dbReference type="PATRIC" id="fig|443610.3.peg.3907"/>
<evidence type="ECO:0000313" key="9">
    <source>
        <dbReference type="EMBL" id="KKB12610.1"/>
    </source>
</evidence>
<dbReference type="SUPFAM" id="SSF161098">
    <property type="entry name" value="MetI-like"/>
    <property type="match status" value="1"/>
</dbReference>
<reference evidence="9 10" key="1">
    <citation type="submission" date="2015-03" db="EMBL/GenBank/DDBJ databases">
        <authorList>
            <person name="Hassan Y.I."/>
            <person name="Lepp D."/>
            <person name="Li X.-Z."/>
            <person name="Zhou T."/>
        </authorList>
    </citation>
    <scope>NUCLEOTIDE SEQUENCE [LARGE SCALE GENOMIC DNA]</scope>
    <source>
        <strain evidence="9 10">BD-c194</strain>
    </source>
</reference>
<evidence type="ECO:0000256" key="1">
    <source>
        <dbReference type="ARBA" id="ARBA00004651"/>
    </source>
</evidence>
<dbReference type="PANTHER" id="PTHR43744">
    <property type="entry name" value="ABC TRANSPORTER PERMEASE PROTEIN MG189-RELATED-RELATED"/>
    <property type="match status" value="1"/>
</dbReference>
<dbReference type="RefSeq" id="WP_046107819.1">
    <property type="nucleotide sequence ID" value="NZ_JZEX01000061.1"/>
</dbReference>
<dbReference type="Proteomes" id="UP000033632">
    <property type="component" value="Unassembled WGS sequence"/>
</dbReference>
<evidence type="ECO:0000256" key="2">
    <source>
        <dbReference type="ARBA" id="ARBA00022448"/>
    </source>
</evidence>
<protein>
    <submittedName>
        <fullName evidence="9">Sugar ABC transporter permease</fullName>
    </submittedName>
</protein>
<gene>
    <name evidence="9" type="ORF">VE25_06765</name>
</gene>
<organism evidence="9 10">
    <name type="scientific">Devosia geojensis</name>
    <dbReference type="NCBI Taxonomy" id="443610"/>
    <lineage>
        <taxon>Bacteria</taxon>
        <taxon>Pseudomonadati</taxon>
        <taxon>Pseudomonadota</taxon>
        <taxon>Alphaproteobacteria</taxon>
        <taxon>Hyphomicrobiales</taxon>
        <taxon>Devosiaceae</taxon>
        <taxon>Devosia</taxon>
    </lineage>
</organism>
<dbReference type="InterPro" id="IPR035906">
    <property type="entry name" value="MetI-like_sf"/>
</dbReference>
<dbReference type="Pfam" id="PF00528">
    <property type="entry name" value="BPD_transp_1"/>
    <property type="match status" value="1"/>
</dbReference>
<feature type="transmembrane region" description="Helical" evidence="7">
    <location>
        <begin position="120"/>
        <end position="142"/>
    </location>
</feature>
<evidence type="ECO:0000256" key="7">
    <source>
        <dbReference type="RuleBase" id="RU363032"/>
    </source>
</evidence>
<comment type="similarity">
    <text evidence="7">Belongs to the binding-protein-dependent transport system permease family.</text>
</comment>
<proteinExistence type="inferred from homology"/>
<comment type="subcellular location">
    <subcellularLocation>
        <location evidence="1 7">Cell membrane</location>
        <topology evidence="1 7">Multi-pass membrane protein</topology>
    </subcellularLocation>
</comment>
<feature type="transmembrane region" description="Helical" evidence="7">
    <location>
        <begin position="195"/>
        <end position="220"/>
    </location>
</feature>
<accession>A0A0F5FVN6</accession>
<dbReference type="CDD" id="cd06261">
    <property type="entry name" value="TM_PBP2"/>
    <property type="match status" value="1"/>
</dbReference>
<name>A0A0F5FVN6_9HYPH</name>
<evidence type="ECO:0000313" key="10">
    <source>
        <dbReference type="Proteomes" id="UP000033632"/>
    </source>
</evidence>
<feature type="transmembrane region" description="Helical" evidence="7">
    <location>
        <begin position="154"/>
        <end position="174"/>
    </location>
</feature>
<dbReference type="AlphaFoldDB" id="A0A0F5FVN6"/>
<comment type="caution">
    <text evidence="9">The sequence shown here is derived from an EMBL/GenBank/DDBJ whole genome shotgun (WGS) entry which is preliminary data.</text>
</comment>
<evidence type="ECO:0000256" key="5">
    <source>
        <dbReference type="ARBA" id="ARBA00022989"/>
    </source>
</evidence>
<evidence type="ECO:0000256" key="4">
    <source>
        <dbReference type="ARBA" id="ARBA00022692"/>
    </source>
</evidence>
<keyword evidence="2 7" id="KW-0813">Transport</keyword>
<keyword evidence="4 7" id="KW-0812">Transmembrane</keyword>
<evidence type="ECO:0000256" key="6">
    <source>
        <dbReference type="ARBA" id="ARBA00023136"/>
    </source>
</evidence>